<dbReference type="Proteomes" id="UP000002164">
    <property type="component" value="Chromosome"/>
</dbReference>
<dbReference type="HAMAP" id="MF_00163">
    <property type="entry name" value="Pep_deformylase"/>
    <property type="match status" value="1"/>
</dbReference>
<dbReference type="InterPro" id="IPR023635">
    <property type="entry name" value="Peptide_deformylase"/>
</dbReference>
<dbReference type="Gene3D" id="3.90.45.10">
    <property type="entry name" value="Peptide deformylase"/>
    <property type="match status" value="1"/>
</dbReference>
<dbReference type="PRINTS" id="PR01576">
    <property type="entry name" value="PDEFORMYLASE"/>
</dbReference>
<dbReference type="GO" id="GO:0046872">
    <property type="term" value="F:metal ion binding"/>
    <property type="evidence" value="ECO:0007669"/>
    <property type="project" value="UniProtKB-KW"/>
</dbReference>
<dbReference type="HOGENOM" id="CLU_061901_4_2_9"/>
<comment type="catalytic activity">
    <reaction evidence="2">
        <text>N-terminal N-formyl-L-methionyl-[peptide] + H2O = N-terminal L-methionyl-[peptide] + formate</text>
        <dbReference type="Rhea" id="RHEA:24420"/>
        <dbReference type="Rhea" id="RHEA-COMP:10639"/>
        <dbReference type="Rhea" id="RHEA-COMP:10640"/>
        <dbReference type="ChEBI" id="CHEBI:15377"/>
        <dbReference type="ChEBI" id="CHEBI:15740"/>
        <dbReference type="ChEBI" id="CHEBI:49298"/>
        <dbReference type="ChEBI" id="CHEBI:64731"/>
        <dbReference type="EC" id="3.5.1.88"/>
    </reaction>
</comment>
<evidence type="ECO:0000256" key="1">
    <source>
        <dbReference type="ARBA" id="ARBA00010759"/>
    </source>
</evidence>
<keyword evidence="2 3" id="KW-0378">Hydrolase</keyword>
<organism evidence="3 4">
    <name type="scientific">Lysinibacillus sphaericus (strain C3-41)</name>
    <dbReference type="NCBI Taxonomy" id="444177"/>
    <lineage>
        <taxon>Bacteria</taxon>
        <taxon>Bacillati</taxon>
        <taxon>Bacillota</taxon>
        <taxon>Bacilli</taxon>
        <taxon>Bacillales</taxon>
        <taxon>Bacillaceae</taxon>
        <taxon>Lysinibacillus</taxon>
    </lineage>
</organism>
<evidence type="ECO:0000256" key="2">
    <source>
        <dbReference type="HAMAP-Rule" id="MF_00163"/>
    </source>
</evidence>
<evidence type="ECO:0000313" key="3">
    <source>
        <dbReference type="EMBL" id="ACA39090.1"/>
    </source>
</evidence>
<dbReference type="NCBIfam" id="TIGR00079">
    <property type="entry name" value="pept_deformyl"/>
    <property type="match status" value="1"/>
</dbReference>
<feature type="binding site" evidence="2">
    <location>
        <position position="102"/>
    </location>
    <ligand>
        <name>Fe cation</name>
        <dbReference type="ChEBI" id="CHEBI:24875"/>
    </ligand>
</feature>
<dbReference type="EnsemblBacteria" id="ACA39090">
    <property type="protein sequence ID" value="ACA39090"/>
    <property type="gene ID" value="Bsph_1488"/>
</dbReference>
<name>B1HQE3_LYSSC</name>
<dbReference type="NCBIfam" id="NF001159">
    <property type="entry name" value="PRK00150.1-3"/>
    <property type="match status" value="1"/>
</dbReference>
<comment type="function">
    <text evidence="2">Removes the formyl group from the N-terminal Met of newly synthesized proteins. Requires at least a dipeptide for an efficient rate of reaction. N-terminal L-methionine is a prerequisite for activity but the enzyme has broad specificity at other positions.</text>
</comment>
<feature type="binding site" evidence="2">
    <location>
        <position position="144"/>
    </location>
    <ligand>
        <name>Fe cation</name>
        <dbReference type="ChEBI" id="CHEBI:24875"/>
    </ligand>
</feature>
<evidence type="ECO:0000313" key="4">
    <source>
        <dbReference type="Proteomes" id="UP000002164"/>
    </source>
</evidence>
<dbReference type="PANTHER" id="PTHR10458">
    <property type="entry name" value="PEPTIDE DEFORMYLASE"/>
    <property type="match status" value="1"/>
</dbReference>
<keyword evidence="2" id="KW-0479">Metal-binding</keyword>
<dbReference type="AlphaFoldDB" id="B1HQE3"/>
<accession>B1HQE3</accession>
<reference evidence="3 4" key="1">
    <citation type="journal article" date="2008" name="J. Bacteriol.">
        <title>Complete genome sequence of the mosquitocidal bacterium Bacillus sphaericus C3-41 and comparison with those of closely related Bacillus species.</title>
        <authorList>
            <person name="Hu X."/>
            <person name="Fan W."/>
            <person name="Han B."/>
            <person name="Liu H."/>
            <person name="Zheng D."/>
            <person name="Li Q."/>
            <person name="Dong W."/>
            <person name="Yan J."/>
            <person name="Gao M."/>
            <person name="Berry C."/>
            <person name="Yuan Z."/>
        </authorList>
    </citation>
    <scope>NUCLEOTIDE SEQUENCE [LARGE SCALE GENOMIC DNA]</scope>
    <source>
        <strain evidence="3 4">C3-41</strain>
    </source>
</reference>
<sequence>MALAKSRNEDIIMAIKKVIEHPAQVLSTPCAEVTEINDELITLLDDLYDTMVEYDGVGIAAPQIDIGLRVAIVELGEERDILEMINPTVIETDGAEIDIEGCLSFPGLYGEVERPSYVKIEACDREGRVYELEAGGFDARAILHEIDHLDGVLFDSKIQRVLTAEELEEMYAEEEE</sequence>
<protein>
    <recommendedName>
        <fullName evidence="2">Peptide deformylase</fullName>
        <shortName evidence="2">PDF</shortName>
        <ecNumber evidence="2">3.5.1.88</ecNumber>
    </recommendedName>
    <alternativeName>
        <fullName evidence="2">Polypeptide deformylase</fullName>
    </alternativeName>
</protein>
<dbReference type="CDD" id="cd00487">
    <property type="entry name" value="Pep_deformylase"/>
    <property type="match status" value="1"/>
</dbReference>
<comment type="cofactor">
    <cofactor evidence="2">
        <name>Fe(2+)</name>
        <dbReference type="ChEBI" id="CHEBI:29033"/>
    </cofactor>
    <text evidence="2">Binds 1 Fe(2+) ion.</text>
</comment>
<proteinExistence type="inferred from homology"/>
<dbReference type="GO" id="GO:0006412">
    <property type="term" value="P:translation"/>
    <property type="evidence" value="ECO:0007669"/>
    <property type="project" value="UniProtKB-UniRule"/>
</dbReference>
<dbReference type="SUPFAM" id="SSF56420">
    <property type="entry name" value="Peptide deformylase"/>
    <property type="match status" value="1"/>
</dbReference>
<feature type="active site" evidence="2">
    <location>
        <position position="145"/>
    </location>
</feature>
<dbReference type="InterPro" id="IPR036821">
    <property type="entry name" value="Peptide_deformylase_sf"/>
</dbReference>
<dbReference type="EC" id="3.5.1.88" evidence="2"/>
<dbReference type="EMBL" id="CP000817">
    <property type="protein sequence ID" value="ACA39090.1"/>
    <property type="molecule type" value="Genomic_DNA"/>
</dbReference>
<comment type="similarity">
    <text evidence="1 2">Belongs to the polypeptide deformylase family.</text>
</comment>
<dbReference type="PANTHER" id="PTHR10458:SF22">
    <property type="entry name" value="PEPTIDE DEFORMYLASE"/>
    <property type="match status" value="1"/>
</dbReference>
<feature type="binding site" evidence="2">
    <location>
        <position position="148"/>
    </location>
    <ligand>
        <name>Fe cation</name>
        <dbReference type="ChEBI" id="CHEBI:24875"/>
    </ligand>
</feature>
<dbReference type="GO" id="GO:0042586">
    <property type="term" value="F:peptide deformylase activity"/>
    <property type="evidence" value="ECO:0007669"/>
    <property type="project" value="UniProtKB-UniRule"/>
</dbReference>
<gene>
    <name evidence="2" type="primary">def</name>
    <name evidence="3" type="ordered locus">Bsph_1488</name>
</gene>
<dbReference type="KEGG" id="lsp:Bsph_1488"/>
<keyword evidence="2" id="KW-0408">Iron</keyword>
<dbReference type="PIRSF" id="PIRSF004749">
    <property type="entry name" value="Pep_def"/>
    <property type="match status" value="1"/>
</dbReference>
<keyword evidence="2" id="KW-0648">Protein biosynthesis</keyword>
<dbReference type="Pfam" id="PF01327">
    <property type="entry name" value="Pep_deformylase"/>
    <property type="match status" value="1"/>
</dbReference>